<proteinExistence type="predicted"/>
<reference evidence="1 2" key="1">
    <citation type="submission" date="2019-11" db="EMBL/GenBank/DDBJ databases">
        <title>The Phosphoenolpyruvate Phosphotransferase System Regulates Serratia proteamaculans 336X Biofilm Formation and Wheat Roots colonization.</title>
        <authorList>
            <person name="Liu F."/>
        </authorList>
    </citation>
    <scope>NUCLEOTIDE SEQUENCE [LARGE SCALE GENOMIC DNA]</scope>
    <source>
        <strain evidence="1 2">336X</strain>
    </source>
</reference>
<dbReference type="AlphaFoldDB" id="A0A5Q2V437"/>
<evidence type="ECO:0000313" key="2">
    <source>
        <dbReference type="Proteomes" id="UP000381260"/>
    </source>
</evidence>
<evidence type="ECO:0000313" key="1">
    <source>
        <dbReference type="EMBL" id="QGH60192.1"/>
    </source>
</evidence>
<accession>A0A5Q2V437</accession>
<sequence length="116" mass="13470">MNSQSSTQATHEAFKQTFDIHKKLKERGHGLSYMFHPHPMHEDAKFILNTSYGEEIEYALYKRINNFFFLVDFFTDLDSACEEAKVIIRGVEKYSRVFGSDDDANQTPEPNPTKTE</sequence>
<organism evidence="1 2">
    <name type="scientific">Serratia proteamaculans</name>
    <dbReference type="NCBI Taxonomy" id="28151"/>
    <lineage>
        <taxon>Bacteria</taxon>
        <taxon>Pseudomonadati</taxon>
        <taxon>Pseudomonadota</taxon>
        <taxon>Gammaproteobacteria</taxon>
        <taxon>Enterobacterales</taxon>
        <taxon>Yersiniaceae</taxon>
        <taxon>Serratia</taxon>
    </lineage>
</organism>
<protein>
    <submittedName>
        <fullName evidence="1">Uncharacterized protein</fullName>
    </submittedName>
</protein>
<dbReference type="Proteomes" id="UP000381260">
    <property type="component" value="Chromosome"/>
</dbReference>
<dbReference type="EMBL" id="CP045913">
    <property type="protein sequence ID" value="QGH60192.1"/>
    <property type="molecule type" value="Genomic_DNA"/>
</dbReference>
<name>A0A5Q2V437_SERPR</name>
<gene>
    <name evidence="1" type="ORF">GHV41_04760</name>
</gene>
<dbReference type="RefSeq" id="WP_153857761.1">
    <property type="nucleotide sequence ID" value="NZ_CP045913.1"/>
</dbReference>